<comment type="similarity">
    <text evidence="4 16 17">Belongs to the OadG family.</text>
</comment>
<comment type="cofactor">
    <cofactor evidence="1 16 17">
        <name>Na(+)</name>
        <dbReference type="ChEBI" id="CHEBI:29101"/>
    </cofactor>
</comment>
<gene>
    <name evidence="16" type="primary">oadG</name>
    <name evidence="19" type="ORF">NCTC11645_00881</name>
</gene>
<dbReference type="RefSeq" id="WP_005501862.1">
    <property type="nucleotide sequence ID" value="NZ_CABMOB010000001.1"/>
</dbReference>
<dbReference type="HAMAP" id="MF_00404">
    <property type="entry name" value="OadG"/>
    <property type="match status" value="1"/>
</dbReference>
<proteinExistence type="inferred from homology"/>
<evidence type="ECO:0000313" key="20">
    <source>
        <dbReference type="Proteomes" id="UP000254512"/>
    </source>
</evidence>
<evidence type="ECO:0000256" key="5">
    <source>
        <dbReference type="ARBA" id="ARBA00011869"/>
    </source>
</evidence>
<organism evidence="19 20">
    <name type="scientific">Grimontia hollisae</name>
    <name type="common">Vibrio hollisae</name>
    <dbReference type="NCBI Taxonomy" id="673"/>
    <lineage>
        <taxon>Bacteria</taxon>
        <taxon>Pseudomonadati</taxon>
        <taxon>Pseudomonadota</taxon>
        <taxon>Gammaproteobacteria</taxon>
        <taxon>Vibrionales</taxon>
        <taxon>Vibrionaceae</taxon>
        <taxon>Grimontia</taxon>
    </lineage>
</organism>
<keyword evidence="14 16" id="KW-0739">Sodium transport</keyword>
<evidence type="ECO:0000313" key="19">
    <source>
        <dbReference type="EMBL" id="STO56529.1"/>
    </source>
</evidence>
<dbReference type="KEGG" id="gho:AL542_06690"/>
<name>A0A377HK21_GRIHO</name>
<dbReference type="NCBIfam" id="NF003004">
    <property type="entry name" value="PRK03814.1"/>
    <property type="match status" value="1"/>
</dbReference>
<keyword evidence="12 16" id="KW-0406">Ion transport</keyword>
<evidence type="ECO:0000256" key="15">
    <source>
        <dbReference type="ARBA" id="ARBA00048176"/>
    </source>
</evidence>
<comment type="subcellular location">
    <subcellularLocation>
        <location evidence="3 16 17">Cell membrane</location>
        <topology evidence="3 16 17">Single-pass membrane protein</topology>
    </subcellularLocation>
</comment>
<keyword evidence="8 16" id="KW-0812">Transmembrane</keyword>
<dbReference type="InterPro" id="IPR023424">
    <property type="entry name" value="OadG"/>
</dbReference>
<comment type="function">
    <text evidence="2 16 17">Catalyzes the decarboxylation of oxaloacetate coupled to Na(+) translocation.</text>
</comment>
<dbReference type="NCBIfam" id="TIGR01195">
    <property type="entry name" value="oadG_fam"/>
    <property type="match status" value="1"/>
</dbReference>
<evidence type="ECO:0000256" key="12">
    <source>
        <dbReference type="ARBA" id="ARBA00023065"/>
    </source>
</evidence>
<dbReference type="GO" id="GO:0036376">
    <property type="term" value="P:sodium ion export across plasma membrane"/>
    <property type="evidence" value="ECO:0007669"/>
    <property type="project" value="InterPro"/>
</dbReference>
<keyword evidence="13 16" id="KW-0472">Membrane</keyword>
<evidence type="ECO:0000256" key="3">
    <source>
        <dbReference type="ARBA" id="ARBA00004162"/>
    </source>
</evidence>
<dbReference type="GO" id="GO:0005886">
    <property type="term" value="C:plasma membrane"/>
    <property type="evidence" value="ECO:0007669"/>
    <property type="project" value="UniProtKB-SubCell"/>
</dbReference>
<dbReference type="AlphaFoldDB" id="A0A377HK21"/>
<evidence type="ECO:0000256" key="10">
    <source>
        <dbReference type="ARBA" id="ARBA00022989"/>
    </source>
</evidence>
<evidence type="ECO:0000256" key="2">
    <source>
        <dbReference type="ARBA" id="ARBA00003002"/>
    </source>
</evidence>
<comment type="subunit">
    <text evidence="5 16">Heterotrimer of an alpha, a beta and a gamma subunit.</text>
</comment>
<protein>
    <recommendedName>
        <fullName evidence="16">Probable oxaloacetate decarboxylase gamma chain</fullName>
        <ecNumber evidence="16">7.2.4.2</ecNumber>
    </recommendedName>
</protein>
<keyword evidence="7 16" id="KW-1003">Cell membrane</keyword>
<evidence type="ECO:0000256" key="17">
    <source>
        <dbReference type="RuleBase" id="RU004278"/>
    </source>
</evidence>
<evidence type="ECO:0000256" key="13">
    <source>
        <dbReference type="ARBA" id="ARBA00023136"/>
    </source>
</evidence>
<dbReference type="InterPro" id="IPR005899">
    <property type="entry name" value="Na_pump_deCOase"/>
</dbReference>
<dbReference type="GeneID" id="58895591"/>
<feature type="transmembrane region" description="Helical" evidence="16 17">
    <location>
        <begin position="12"/>
        <end position="32"/>
    </location>
</feature>
<dbReference type="Proteomes" id="UP000254512">
    <property type="component" value="Unassembled WGS sequence"/>
</dbReference>
<accession>A0A377HK21</accession>
<keyword evidence="6 16" id="KW-0813">Transport</keyword>
<reference evidence="19 20" key="1">
    <citation type="submission" date="2018-06" db="EMBL/GenBank/DDBJ databases">
        <authorList>
            <consortium name="Pathogen Informatics"/>
            <person name="Doyle S."/>
        </authorList>
    </citation>
    <scope>NUCLEOTIDE SEQUENCE [LARGE SCALE GENOMIC DNA]</scope>
    <source>
        <strain evidence="19 20">NCTC11645</strain>
    </source>
</reference>
<dbReference type="STRING" id="673.AL542_06690"/>
<dbReference type="EMBL" id="UGHD01000002">
    <property type="protein sequence ID" value="STO56529.1"/>
    <property type="molecule type" value="Genomic_DNA"/>
</dbReference>
<dbReference type="GO" id="GO:0008948">
    <property type="term" value="F:oxaloacetate decarboxylase activity"/>
    <property type="evidence" value="ECO:0007669"/>
    <property type="project" value="UniProtKB-UniRule"/>
</dbReference>
<evidence type="ECO:0000256" key="1">
    <source>
        <dbReference type="ARBA" id="ARBA00001959"/>
    </source>
</evidence>
<evidence type="ECO:0000256" key="8">
    <source>
        <dbReference type="ARBA" id="ARBA00022692"/>
    </source>
</evidence>
<evidence type="ECO:0000256" key="16">
    <source>
        <dbReference type="HAMAP-Rule" id="MF_00404"/>
    </source>
</evidence>
<dbReference type="Pfam" id="PF04277">
    <property type="entry name" value="OAD_gamma"/>
    <property type="match status" value="1"/>
</dbReference>
<sequence>MDLGSTLQHAATLMLTGMVVVFVFLTILVGLVKLMSRLIPEELPPQATATTPPPSSNNHGQISGETIAAISAAVHKYRNRQR</sequence>
<feature type="region of interest" description="Disordered" evidence="18">
    <location>
        <begin position="43"/>
        <end position="62"/>
    </location>
</feature>
<evidence type="ECO:0000256" key="9">
    <source>
        <dbReference type="ARBA" id="ARBA00022967"/>
    </source>
</evidence>
<comment type="catalytic activity">
    <reaction evidence="15 16 17">
        <text>oxaloacetate + 2 Na(+)(in) + H(+) = pyruvate + 2 Na(+)(out) + CO2</text>
        <dbReference type="Rhea" id="RHEA:57724"/>
        <dbReference type="ChEBI" id="CHEBI:15361"/>
        <dbReference type="ChEBI" id="CHEBI:15378"/>
        <dbReference type="ChEBI" id="CHEBI:16452"/>
        <dbReference type="ChEBI" id="CHEBI:16526"/>
        <dbReference type="ChEBI" id="CHEBI:29101"/>
        <dbReference type="EC" id="7.2.4.2"/>
    </reaction>
</comment>
<evidence type="ECO:0000256" key="4">
    <source>
        <dbReference type="ARBA" id="ARBA00005844"/>
    </source>
</evidence>
<keyword evidence="10 16" id="KW-1133">Transmembrane helix</keyword>
<evidence type="ECO:0000256" key="6">
    <source>
        <dbReference type="ARBA" id="ARBA00022448"/>
    </source>
</evidence>
<evidence type="ECO:0000256" key="18">
    <source>
        <dbReference type="SAM" id="MobiDB-lite"/>
    </source>
</evidence>
<evidence type="ECO:0000256" key="11">
    <source>
        <dbReference type="ARBA" id="ARBA00023053"/>
    </source>
</evidence>
<dbReference type="EC" id="7.2.4.2" evidence="16"/>
<keyword evidence="9 16" id="KW-1278">Translocase</keyword>
<evidence type="ECO:0000256" key="14">
    <source>
        <dbReference type="ARBA" id="ARBA00023201"/>
    </source>
</evidence>
<dbReference type="GO" id="GO:0015451">
    <property type="term" value="F:decarboxylation-driven active transmembrane transporter activity"/>
    <property type="evidence" value="ECO:0007669"/>
    <property type="project" value="UniProtKB-EC"/>
</dbReference>
<dbReference type="GO" id="GO:0015081">
    <property type="term" value="F:sodium ion transmembrane transporter activity"/>
    <property type="evidence" value="ECO:0007669"/>
    <property type="project" value="UniProtKB-UniRule"/>
</dbReference>
<keyword evidence="11 16" id="KW-0915">Sodium</keyword>
<evidence type="ECO:0000256" key="7">
    <source>
        <dbReference type="ARBA" id="ARBA00022475"/>
    </source>
</evidence>